<accession>A0A8H5TCD5</accession>
<dbReference type="PANTHER" id="PTHR19304">
    <property type="entry name" value="CYCLIC-AMP RESPONSE ELEMENT BINDING PROTEIN"/>
    <property type="match status" value="1"/>
</dbReference>
<proteinExistence type="predicted"/>
<dbReference type="InterPro" id="IPR002112">
    <property type="entry name" value="Leuzip_Jun"/>
</dbReference>
<keyword evidence="9" id="KW-1185">Reference proteome</keyword>
<dbReference type="SUPFAM" id="SSF57959">
    <property type="entry name" value="Leucine zipper domain"/>
    <property type="match status" value="1"/>
</dbReference>
<name>A0A8H5TCD5_FUSHE</name>
<feature type="domain" description="BZIP" evidence="7">
    <location>
        <begin position="202"/>
        <end position="217"/>
    </location>
</feature>
<gene>
    <name evidence="8" type="ORF">FHETE_6144</name>
</gene>
<sequence>MDPAYAGLQHPAQHPLAGEIQPFQAYSPVTDAKFLPQDALGMRLGGELPQANWGQWWSPPDTAFAEVGSMTVPNVFPQDFQSGNYNFDQNSTAQWESPASSAYTYPQPSPSVDSPSTAISTVDLEGRRGSSATSSDKQKRKRNAPPPPATKTSRRTSTRKTTKPEAAPDKPKRRAGKAKIAAQSPKKSASDEEEEPADHSERVQERNRVASNKFRVKKREDAKRLRIDEKEVEQTNQNLSVTVSDLTLQVYELKMKLLQHTDCNCHLIQNFIANEAHRYIQDLGTENEKQLTPAIPPEHSYGS</sequence>
<protein>
    <recommendedName>
        <fullName evidence="7">BZIP domain-containing protein</fullName>
    </recommendedName>
</protein>
<dbReference type="InterPro" id="IPR046347">
    <property type="entry name" value="bZIP_sf"/>
</dbReference>
<evidence type="ECO:0000256" key="3">
    <source>
        <dbReference type="ARBA" id="ARBA00023125"/>
    </source>
</evidence>
<feature type="compositionally biased region" description="Basic residues" evidence="6">
    <location>
        <begin position="152"/>
        <end position="161"/>
    </location>
</feature>
<comment type="caution">
    <text evidence="8">The sequence shown here is derived from an EMBL/GenBank/DDBJ whole genome shotgun (WGS) entry which is preliminary data.</text>
</comment>
<dbReference type="InterPro" id="IPR051027">
    <property type="entry name" value="bZIP_transcription_factors"/>
</dbReference>
<feature type="compositionally biased region" description="Basic and acidic residues" evidence="6">
    <location>
        <begin position="197"/>
        <end position="208"/>
    </location>
</feature>
<evidence type="ECO:0000256" key="2">
    <source>
        <dbReference type="ARBA" id="ARBA00023015"/>
    </source>
</evidence>
<evidence type="ECO:0000256" key="1">
    <source>
        <dbReference type="ARBA" id="ARBA00004123"/>
    </source>
</evidence>
<feature type="compositionally biased region" description="Polar residues" evidence="6">
    <location>
        <begin position="83"/>
        <end position="120"/>
    </location>
</feature>
<evidence type="ECO:0000256" key="6">
    <source>
        <dbReference type="SAM" id="MobiDB-lite"/>
    </source>
</evidence>
<keyword evidence="4" id="KW-0804">Transcription</keyword>
<comment type="subcellular location">
    <subcellularLocation>
        <location evidence="1">Nucleus</location>
    </subcellularLocation>
</comment>
<dbReference type="GO" id="GO:0003700">
    <property type="term" value="F:DNA-binding transcription factor activity"/>
    <property type="evidence" value="ECO:0007669"/>
    <property type="project" value="InterPro"/>
</dbReference>
<organism evidence="8 9">
    <name type="scientific">Fusarium heterosporum</name>
    <dbReference type="NCBI Taxonomy" id="42747"/>
    <lineage>
        <taxon>Eukaryota</taxon>
        <taxon>Fungi</taxon>
        <taxon>Dikarya</taxon>
        <taxon>Ascomycota</taxon>
        <taxon>Pezizomycotina</taxon>
        <taxon>Sordariomycetes</taxon>
        <taxon>Hypocreomycetidae</taxon>
        <taxon>Hypocreales</taxon>
        <taxon>Nectriaceae</taxon>
        <taxon>Fusarium</taxon>
        <taxon>Fusarium heterosporum species complex</taxon>
    </lineage>
</organism>
<evidence type="ECO:0000256" key="5">
    <source>
        <dbReference type="ARBA" id="ARBA00023242"/>
    </source>
</evidence>
<keyword evidence="2" id="KW-0805">Transcription regulation</keyword>
<keyword evidence="5" id="KW-0539">Nucleus</keyword>
<dbReference type="GO" id="GO:0005634">
    <property type="term" value="C:nucleus"/>
    <property type="evidence" value="ECO:0007669"/>
    <property type="project" value="UniProtKB-SubCell"/>
</dbReference>
<dbReference type="CDD" id="cd14687">
    <property type="entry name" value="bZIP_ATF2"/>
    <property type="match status" value="1"/>
</dbReference>
<dbReference type="AlphaFoldDB" id="A0A8H5TCD5"/>
<dbReference type="InterPro" id="IPR004827">
    <property type="entry name" value="bZIP"/>
</dbReference>
<keyword evidence="3" id="KW-0238">DNA-binding</keyword>
<dbReference type="GO" id="GO:0003677">
    <property type="term" value="F:DNA binding"/>
    <property type="evidence" value="ECO:0007669"/>
    <property type="project" value="UniProtKB-KW"/>
</dbReference>
<feature type="region of interest" description="Disordered" evidence="6">
    <location>
        <begin position="83"/>
        <end position="215"/>
    </location>
</feature>
<evidence type="ECO:0000259" key="7">
    <source>
        <dbReference type="PROSITE" id="PS00036"/>
    </source>
</evidence>
<reference evidence="8 9" key="1">
    <citation type="submission" date="2020-05" db="EMBL/GenBank/DDBJ databases">
        <title>Identification and distribution of gene clusters putatively required for synthesis of sphingolipid metabolism inhibitors in phylogenetically diverse species of the filamentous fungus Fusarium.</title>
        <authorList>
            <person name="Kim H.-S."/>
            <person name="Busman M."/>
            <person name="Brown D.W."/>
            <person name="Divon H."/>
            <person name="Uhlig S."/>
            <person name="Proctor R.H."/>
        </authorList>
    </citation>
    <scope>NUCLEOTIDE SEQUENCE [LARGE SCALE GENOMIC DNA]</scope>
    <source>
        <strain evidence="8 9">NRRL 20693</strain>
    </source>
</reference>
<dbReference type="EMBL" id="JAAGWQ010000107">
    <property type="protein sequence ID" value="KAF5666645.1"/>
    <property type="molecule type" value="Genomic_DNA"/>
</dbReference>
<dbReference type="PRINTS" id="PR00043">
    <property type="entry name" value="LEUZIPPRJUN"/>
</dbReference>
<dbReference type="Proteomes" id="UP000567885">
    <property type="component" value="Unassembled WGS sequence"/>
</dbReference>
<dbReference type="OrthoDB" id="295274at2759"/>
<evidence type="ECO:0000313" key="9">
    <source>
        <dbReference type="Proteomes" id="UP000567885"/>
    </source>
</evidence>
<evidence type="ECO:0000313" key="8">
    <source>
        <dbReference type="EMBL" id="KAF5666645.1"/>
    </source>
</evidence>
<dbReference type="PROSITE" id="PS00036">
    <property type="entry name" value="BZIP_BASIC"/>
    <property type="match status" value="1"/>
</dbReference>
<dbReference type="Gene3D" id="1.20.5.170">
    <property type="match status" value="1"/>
</dbReference>
<evidence type="ECO:0000256" key="4">
    <source>
        <dbReference type="ARBA" id="ARBA00023163"/>
    </source>
</evidence>